<evidence type="ECO:0000313" key="2">
    <source>
        <dbReference type="Proteomes" id="UP000193411"/>
    </source>
</evidence>
<sequence>MLAHAPFPRQRTDQLHMIAPLLPAAAHAAPPYTGCLRPSLYCTPPLLSAASPLAMVGDRWLQSMVGQLFTRIHAALDMYMYKPGAATPHVCVCGLCTLRKAFWFCCYGACFTLKQAVIIR</sequence>
<dbReference type="AlphaFoldDB" id="A0A1Y2I5G2"/>
<name>A0A1Y2I5G2_9FUNG</name>
<accession>A0A1Y2I5G2</accession>
<dbReference type="EMBL" id="MCFL01000001">
    <property type="protein sequence ID" value="ORZ41291.1"/>
    <property type="molecule type" value="Genomic_DNA"/>
</dbReference>
<dbReference type="Proteomes" id="UP000193411">
    <property type="component" value="Unassembled WGS sequence"/>
</dbReference>
<proteinExistence type="predicted"/>
<comment type="caution">
    <text evidence="1">The sequence shown here is derived from an EMBL/GenBank/DDBJ whole genome shotgun (WGS) entry which is preliminary data.</text>
</comment>
<evidence type="ECO:0000313" key="1">
    <source>
        <dbReference type="EMBL" id="ORZ41291.1"/>
    </source>
</evidence>
<keyword evidence="2" id="KW-1185">Reference proteome</keyword>
<feature type="non-terminal residue" evidence="1">
    <location>
        <position position="120"/>
    </location>
</feature>
<gene>
    <name evidence="1" type="ORF">BCR44DRAFT_1422523</name>
</gene>
<organism evidence="1 2">
    <name type="scientific">Catenaria anguillulae PL171</name>
    <dbReference type="NCBI Taxonomy" id="765915"/>
    <lineage>
        <taxon>Eukaryota</taxon>
        <taxon>Fungi</taxon>
        <taxon>Fungi incertae sedis</taxon>
        <taxon>Blastocladiomycota</taxon>
        <taxon>Blastocladiomycetes</taxon>
        <taxon>Blastocladiales</taxon>
        <taxon>Catenariaceae</taxon>
        <taxon>Catenaria</taxon>
    </lineage>
</organism>
<reference evidence="1 2" key="1">
    <citation type="submission" date="2016-07" db="EMBL/GenBank/DDBJ databases">
        <title>Pervasive Adenine N6-methylation of Active Genes in Fungi.</title>
        <authorList>
            <consortium name="DOE Joint Genome Institute"/>
            <person name="Mondo S.J."/>
            <person name="Dannebaum R.O."/>
            <person name="Kuo R.C."/>
            <person name="Labutti K."/>
            <person name="Haridas S."/>
            <person name="Kuo A."/>
            <person name="Salamov A."/>
            <person name="Ahrendt S.R."/>
            <person name="Lipzen A."/>
            <person name="Sullivan W."/>
            <person name="Andreopoulos W.B."/>
            <person name="Clum A."/>
            <person name="Lindquist E."/>
            <person name="Daum C."/>
            <person name="Ramamoorthy G.K."/>
            <person name="Gryganskyi A."/>
            <person name="Culley D."/>
            <person name="Magnuson J.K."/>
            <person name="James T.Y."/>
            <person name="O'Malley M.A."/>
            <person name="Stajich J.E."/>
            <person name="Spatafora J.W."/>
            <person name="Visel A."/>
            <person name="Grigoriev I.V."/>
        </authorList>
    </citation>
    <scope>NUCLEOTIDE SEQUENCE [LARGE SCALE GENOMIC DNA]</scope>
    <source>
        <strain evidence="1 2">PL171</strain>
    </source>
</reference>
<protein>
    <submittedName>
        <fullName evidence="1">Uncharacterized protein</fullName>
    </submittedName>
</protein>